<dbReference type="EMBL" id="UINC01032149">
    <property type="protein sequence ID" value="SVB19333.1"/>
    <property type="molecule type" value="Genomic_DNA"/>
</dbReference>
<keyword evidence="1" id="KW-1133">Transmembrane helix</keyword>
<reference evidence="2" key="1">
    <citation type="submission" date="2018-05" db="EMBL/GenBank/DDBJ databases">
        <authorList>
            <person name="Lanie J.A."/>
            <person name="Ng W.-L."/>
            <person name="Kazmierczak K.M."/>
            <person name="Andrzejewski T.M."/>
            <person name="Davidsen T.M."/>
            <person name="Wayne K.J."/>
            <person name="Tettelin H."/>
            <person name="Glass J.I."/>
            <person name="Rusch D."/>
            <person name="Podicherti R."/>
            <person name="Tsui H.-C.T."/>
            <person name="Winkler M.E."/>
        </authorList>
    </citation>
    <scope>NUCLEOTIDE SEQUENCE</scope>
</reference>
<accession>A0A382C1Z1</accession>
<feature type="transmembrane region" description="Helical" evidence="1">
    <location>
        <begin position="48"/>
        <end position="68"/>
    </location>
</feature>
<evidence type="ECO:0000256" key="1">
    <source>
        <dbReference type="SAM" id="Phobius"/>
    </source>
</evidence>
<evidence type="ECO:0000313" key="2">
    <source>
        <dbReference type="EMBL" id="SVB19333.1"/>
    </source>
</evidence>
<proteinExistence type="predicted"/>
<dbReference type="AlphaFoldDB" id="A0A382C1Z1"/>
<keyword evidence="1" id="KW-0812">Transmembrane</keyword>
<name>A0A382C1Z1_9ZZZZ</name>
<organism evidence="2">
    <name type="scientific">marine metagenome</name>
    <dbReference type="NCBI Taxonomy" id="408172"/>
    <lineage>
        <taxon>unclassified sequences</taxon>
        <taxon>metagenomes</taxon>
        <taxon>ecological metagenomes</taxon>
    </lineage>
</organism>
<feature type="transmembrane region" description="Helical" evidence="1">
    <location>
        <begin position="7"/>
        <end position="28"/>
    </location>
</feature>
<gene>
    <name evidence="2" type="ORF">METZ01_LOCUS172187</name>
</gene>
<feature type="transmembrane region" description="Helical" evidence="1">
    <location>
        <begin position="80"/>
        <end position="97"/>
    </location>
</feature>
<sequence length="144" mass="15562">MDAKKLLVGTVNGTAGMMLVAYVMWDVLLVDFFSQQMVTVEQLASPNVGLQVLSSVFSALLLTIVLSWKNPSGLQEAAKDAAIVGVLIWLGANFWNMGTYGMMTMQGALVDSFLTAIPFGFAGFAIFWTTMRGELQTGRIIGND</sequence>
<protein>
    <submittedName>
        <fullName evidence="2">Uncharacterized protein</fullName>
    </submittedName>
</protein>
<keyword evidence="1" id="KW-0472">Membrane</keyword>
<feature type="transmembrane region" description="Helical" evidence="1">
    <location>
        <begin position="109"/>
        <end position="129"/>
    </location>
</feature>